<dbReference type="RefSeq" id="WP_060653101.1">
    <property type="nucleotide sequence ID" value="NZ_AZXY01000009.1"/>
</dbReference>
<keyword evidence="3 5" id="KW-0460">Magnesium</keyword>
<feature type="domain" description="HpcH/HpaI aldolase/citrate lyase" evidence="6">
    <location>
        <begin position="4"/>
        <end position="209"/>
    </location>
</feature>
<dbReference type="GO" id="GO:0006107">
    <property type="term" value="P:oxaloacetate metabolic process"/>
    <property type="evidence" value="ECO:0007669"/>
    <property type="project" value="TreeGrafter"/>
</dbReference>
<dbReference type="PANTHER" id="PTHR32308:SF10">
    <property type="entry name" value="CITRATE LYASE SUBUNIT BETA"/>
    <property type="match status" value="1"/>
</dbReference>
<dbReference type="GO" id="GO:0016829">
    <property type="term" value="F:lyase activity"/>
    <property type="evidence" value="ECO:0007669"/>
    <property type="project" value="UniProtKB-KW"/>
</dbReference>
<evidence type="ECO:0000256" key="1">
    <source>
        <dbReference type="ARBA" id="ARBA00001946"/>
    </source>
</evidence>
<feature type="binding site" evidence="4">
    <location>
        <position position="64"/>
    </location>
    <ligand>
        <name>substrate</name>
    </ligand>
</feature>
<gene>
    <name evidence="7" type="ORF">Z045_18255</name>
</gene>
<sequence>MTPRSWLYVPGHRADRIDKALASAADAVVIDLEDAVPVDAKKRALDNAIAAVHSAPSDRVVWLRLNAIGSQWLDDEIAALSAADRAPAGVRLPKADDPDTVAATADRLDCPVHAIIESAAGLLAAPQIARCHHRVTGIALGEADLAADLRTEPDGLTWARGWIVTAARAAGLSSPIQSVWTAVNDLDGLAESSRAGRIQGFFGRSVVHPKQIDIVNETYTPSAEERERAQRIVDDASASSAAGESAVLDENGRFIDPAVVANARVVLDRAQAITVRGATS</sequence>
<feature type="binding site" evidence="5">
    <location>
        <position position="144"/>
    </location>
    <ligand>
        <name>Mg(2+)</name>
        <dbReference type="ChEBI" id="CHEBI:18420"/>
    </ligand>
</feature>
<dbReference type="InterPro" id="IPR011206">
    <property type="entry name" value="Citrate_lyase_beta/mcl1/mcl2"/>
</dbReference>
<dbReference type="PANTHER" id="PTHR32308">
    <property type="entry name" value="LYASE BETA SUBUNIT, PUTATIVE (AFU_ORTHOLOGUE AFUA_4G13030)-RELATED"/>
    <property type="match status" value="1"/>
</dbReference>
<dbReference type="Pfam" id="PF03328">
    <property type="entry name" value="HpcH_HpaI"/>
    <property type="match status" value="1"/>
</dbReference>
<evidence type="ECO:0000256" key="3">
    <source>
        <dbReference type="ARBA" id="ARBA00022842"/>
    </source>
</evidence>
<accession>A0A0V9UHE5</accession>
<dbReference type="Gene3D" id="3.20.20.60">
    <property type="entry name" value="Phosphoenolpyruvate-binding domains"/>
    <property type="match status" value="1"/>
</dbReference>
<feature type="binding site" evidence="5">
    <location>
        <position position="117"/>
    </location>
    <ligand>
        <name>Mg(2+)</name>
        <dbReference type="ChEBI" id="CHEBI:18420"/>
    </ligand>
</feature>
<dbReference type="PIRSF" id="PIRSF015582">
    <property type="entry name" value="Cit_lyase_B"/>
    <property type="match status" value="1"/>
</dbReference>
<comment type="cofactor">
    <cofactor evidence="1">
        <name>Mg(2+)</name>
        <dbReference type="ChEBI" id="CHEBI:18420"/>
    </cofactor>
</comment>
<keyword evidence="2 5" id="KW-0479">Metal-binding</keyword>
<evidence type="ECO:0000256" key="5">
    <source>
        <dbReference type="PIRSR" id="PIRSR015582-2"/>
    </source>
</evidence>
<evidence type="ECO:0000313" key="7">
    <source>
        <dbReference type="EMBL" id="KSZ57418.1"/>
    </source>
</evidence>
<comment type="caution">
    <text evidence="7">The sequence shown here is derived from an EMBL/GenBank/DDBJ whole genome shotgun (WGS) entry which is preliminary data.</text>
</comment>
<dbReference type="PATRIC" id="fig|1441730.3.peg.3805"/>
<dbReference type="AlphaFoldDB" id="A0A0V9UHE5"/>
<dbReference type="GO" id="GO:0000287">
    <property type="term" value="F:magnesium ion binding"/>
    <property type="evidence" value="ECO:0007669"/>
    <property type="project" value="TreeGrafter"/>
</dbReference>
<name>A0A0V9UHE5_9NOCA</name>
<feature type="binding site" evidence="4">
    <location>
        <position position="117"/>
    </location>
    <ligand>
        <name>substrate</name>
    </ligand>
</feature>
<proteinExistence type="predicted"/>
<evidence type="ECO:0000313" key="8">
    <source>
        <dbReference type="Proteomes" id="UP000053060"/>
    </source>
</evidence>
<keyword evidence="7" id="KW-0456">Lyase</keyword>
<dbReference type="SUPFAM" id="SSF51621">
    <property type="entry name" value="Phosphoenolpyruvate/pyruvate domain"/>
    <property type="match status" value="1"/>
</dbReference>
<evidence type="ECO:0000256" key="2">
    <source>
        <dbReference type="ARBA" id="ARBA00022723"/>
    </source>
</evidence>
<dbReference type="InterPro" id="IPR040442">
    <property type="entry name" value="Pyrv_kinase-like_dom_sf"/>
</dbReference>
<protein>
    <submittedName>
        <fullName evidence="7">Citryl-CoA lyase</fullName>
    </submittedName>
</protein>
<organism evidence="7 8">
    <name type="scientific">Rhodococcus pyridinivorans KG-16</name>
    <dbReference type="NCBI Taxonomy" id="1441730"/>
    <lineage>
        <taxon>Bacteria</taxon>
        <taxon>Bacillati</taxon>
        <taxon>Actinomycetota</taxon>
        <taxon>Actinomycetes</taxon>
        <taxon>Mycobacteriales</taxon>
        <taxon>Nocardiaceae</taxon>
        <taxon>Rhodococcus</taxon>
    </lineage>
</organism>
<reference evidence="7 8" key="2">
    <citation type="journal article" date="2016" name="Genome Announc.">
        <title>Draft Genome Sequence of a Versatile Hydrocarbon-Degrading Bacterium, Rhodococcus pyridinivorans Strain KG-16, Collected from Oil Fields in India.</title>
        <authorList>
            <person name="Aggarwal R.K."/>
            <person name="Dawar C."/>
            <person name="Phanindranath R."/>
            <person name="Mutnuri L."/>
            <person name="Dayal A.M."/>
        </authorList>
    </citation>
    <scope>NUCLEOTIDE SEQUENCE [LARGE SCALE GENOMIC DNA]</scope>
    <source>
        <strain evidence="7 8">KG-16</strain>
    </source>
</reference>
<evidence type="ECO:0000259" key="6">
    <source>
        <dbReference type="Pfam" id="PF03328"/>
    </source>
</evidence>
<reference evidence="8" key="1">
    <citation type="submission" date="2015-01" db="EMBL/GenBank/DDBJ databases">
        <title>Draft genome sequence of Rhodococcus pyridinivorans strain KG-16, a hydrocarbon-degrading bacterium.</title>
        <authorList>
            <person name="Aggarwal R.K."/>
            <person name="Dawar C."/>
        </authorList>
    </citation>
    <scope>NUCLEOTIDE SEQUENCE [LARGE SCALE GENOMIC DNA]</scope>
    <source>
        <strain evidence="8">KG-16</strain>
    </source>
</reference>
<dbReference type="InterPro" id="IPR005000">
    <property type="entry name" value="Aldolase/citrate-lyase_domain"/>
</dbReference>
<evidence type="ECO:0000256" key="4">
    <source>
        <dbReference type="PIRSR" id="PIRSR015582-1"/>
    </source>
</evidence>
<dbReference type="InterPro" id="IPR015813">
    <property type="entry name" value="Pyrv/PenolPyrv_kinase-like_dom"/>
</dbReference>
<dbReference type="EMBL" id="AZXY01000009">
    <property type="protein sequence ID" value="KSZ57418.1"/>
    <property type="molecule type" value="Genomic_DNA"/>
</dbReference>
<dbReference type="Proteomes" id="UP000053060">
    <property type="component" value="Unassembled WGS sequence"/>
</dbReference>